<protein>
    <submittedName>
        <fullName evidence="2">Aminoglycoside phosphotransferase</fullName>
    </submittedName>
</protein>
<gene>
    <name evidence="2" type="ORF">MOC_5113</name>
</gene>
<dbReference type="KEGG" id="mor:MOC_5113"/>
<dbReference type="EMBL" id="CP003811">
    <property type="protein sequence ID" value="AIQ92868.1"/>
    <property type="molecule type" value="Genomic_DNA"/>
</dbReference>
<keyword evidence="3" id="KW-1185">Reference proteome</keyword>
<dbReference type="Pfam" id="PF01636">
    <property type="entry name" value="APH"/>
    <property type="match status" value="1"/>
</dbReference>
<dbReference type="InterPro" id="IPR041726">
    <property type="entry name" value="ACAD10_11_N"/>
</dbReference>
<evidence type="ECO:0000313" key="2">
    <source>
        <dbReference type="EMBL" id="AIQ92868.1"/>
    </source>
</evidence>
<proteinExistence type="predicted"/>
<dbReference type="Gene3D" id="3.30.200.20">
    <property type="entry name" value="Phosphorylase Kinase, domain 1"/>
    <property type="match status" value="1"/>
</dbReference>
<dbReference type="RefSeq" id="WP_043759698.1">
    <property type="nucleotide sequence ID" value="NZ_CP003811.1"/>
</dbReference>
<feature type="domain" description="Aminoglycoside phosphotransferase" evidence="1">
    <location>
        <begin position="28"/>
        <end position="277"/>
    </location>
</feature>
<dbReference type="CDD" id="cd05154">
    <property type="entry name" value="ACAD10_11_N-like"/>
    <property type="match status" value="1"/>
</dbReference>
<dbReference type="InterPro" id="IPR051678">
    <property type="entry name" value="AGP_Transferase"/>
</dbReference>
<dbReference type="InterPro" id="IPR011009">
    <property type="entry name" value="Kinase-like_dom_sf"/>
</dbReference>
<reference evidence="2 3" key="1">
    <citation type="journal article" date="2014" name="PLoS ONE">
        <title>Genome Information of Methylobacterium oryzae, a Plant-Probiotic Methylotroph in the Phyllosphere.</title>
        <authorList>
            <person name="Kwak M.J."/>
            <person name="Jeong H."/>
            <person name="Madhaiyan M."/>
            <person name="Lee Y."/>
            <person name="Sa T.M."/>
            <person name="Oh T.K."/>
            <person name="Kim J.F."/>
        </authorList>
    </citation>
    <scope>NUCLEOTIDE SEQUENCE [LARGE SCALE GENOMIC DNA]</scope>
    <source>
        <strain evidence="2 3">CBMB20</strain>
    </source>
</reference>
<name>A0A089P4D5_9HYPH</name>
<dbReference type="AlphaFoldDB" id="A0A089P4D5"/>
<evidence type="ECO:0000259" key="1">
    <source>
        <dbReference type="Pfam" id="PF01636"/>
    </source>
</evidence>
<dbReference type="InterPro" id="IPR002575">
    <property type="entry name" value="Aminoglycoside_PTrfase"/>
</dbReference>
<evidence type="ECO:0000313" key="3">
    <source>
        <dbReference type="Proteomes" id="UP000029492"/>
    </source>
</evidence>
<dbReference type="eggNOG" id="COG3173">
    <property type="taxonomic scope" value="Bacteria"/>
</dbReference>
<accession>A0A089P4D5</accession>
<sequence length="347" mass="37535">MLDAGQRTALCAWIGRTLGAGTVTLDDIRPLTGGSIQENWMLACRVDGGERGFVLRKDAPATIASSRPRAEEFRILRAAFAAGVRVPEPVGFCADPGVVGAPFALMGLVSGVGLGPRVVKDTRLGGDRAALAEQLGRELARIHGILRADGPGRAALADDLAFLGAPDAHPALTEIRTLRANLDGIGAVRPALEWGLRWAECHAPPCPEPVLVHRDFRTGNYMVDAEGLTAILDWEFAGWGDPVQDIGWFCAACWRFGRPDLEAGGIAPRAAFYRGYEAESGRRIDPEAVRYWEIMAHLRWAVIALEQGHRHVSGQETSLELALTGRMAPELEATILRETAPERWGAR</sequence>
<dbReference type="PANTHER" id="PTHR21310">
    <property type="entry name" value="AMINOGLYCOSIDE PHOSPHOTRANSFERASE-RELATED-RELATED"/>
    <property type="match status" value="1"/>
</dbReference>
<dbReference type="GO" id="GO:0016740">
    <property type="term" value="F:transferase activity"/>
    <property type="evidence" value="ECO:0007669"/>
    <property type="project" value="UniProtKB-KW"/>
</dbReference>
<dbReference type="SUPFAM" id="SSF56112">
    <property type="entry name" value="Protein kinase-like (PK-like)"/>
    <property type="match status" value="1"/>
</dbReference>
<dbReference type="STRING" id="693986.MOC_5113"/>
<dbReference type="HOGENOM" id="CLU_007526_1_1_5"/>
<dbReference type="Proteomes" id="UP000029492">
    <property type="component" value="Chromosome"/>
</dbReference>
<dbReference type="Gene3D" id="3.90.1200.10">
    <property type="match status" value="1"/>
</dbReference>
<organism evidence="2 3">
    <name type="scientific">Methylobacterium oryzae CBMB20</name>
    <dbReference type="NCBI Taxonomy" id="693986"/>
    <lineage>
        <taxon>Bacteria</taxon>
        <taxon>Pseudomonadati</taxon>
        <taxon>Pseudomonadota</taxon>
        <taxon>Alphaproteobacteria</taxon>
        <taxon>Hyphomicrobiales</taxon>
        <taxon>Methylobacteriaceae</taxon>
        <taxon>Methylobacterium</taxon>
    </lineage>
</organism>
<dbReference type="PANTHER" id="PTHR21310:SF57">
    <property type="entry name" value="BLR2944 PROTEIN"/>
    <property type="match status" value="1"/>
</dbReference>